<evidence type="ECO:0000256" key="1">
    <source>
        <dbReference type="ARBA" id="ARBA00023015"/>
    </source>
</evidence>
<name>A0ABW2Z153_9SPHI</name>
<dbReference type="Gene3D" id="1.10.10.60">
    <property type="entry name" value="Homeodomain-like"/>
    <property type="match status" value="1"/>
</dbReference>
<accession>A0ABW2Z153</accession>
<dbReference type="PROSITE" id="PS01124">
    <property type="entry name" value="HTH_ARAC_FAMILY_2"/>
    <property type="match status" value="1"/>
</dbReference>
<feature type="domain" description="HTH araC/xylS-type" evidence="4">
    <location>
        <begin position="72"/>
        <end position="171"/>
    </location>
</feature>
<gene>
    <name evidence="5" type="ORF">ACFQZS_16870</name>
</gene>
<proteinExistence type="predicted"/>
<dbReference type="InterPro" id="IPR018060">
    <property type="entry name" value="HTH_AraC"/>
</dbReference>
<dbReference type="SMART" id="SM00342">
    <property type="entry name" value="HTH_ARAC"/>
    <property type="match status" value="1"/>
</dbReference>
<keyword evidence="2" id="KW-0238">DNA-binding</keyword>
<evidence type="ECO:0000256" key="3">
    <source>
        <dbReference type="ARBA" id="ARBA00023163"/>
    </source>
</evidence>
<comment type="caution">
    <text evidence="5">The sequence shown here is derived from an EMBL/GenBank/DDBJ whole genome shotgun (WGS) entry which is preliminary data.</text>
</comment>
<dbReference type="EMBL" id="JBHTHU010000021">
    <property type="protein sequence ID" value="MFD0751828.1"/>
    <property type="molecule type" value="Genomic_DNA"/>
</dbReference>
<evidence type="ECO:0000313" key="6">
    <source>
        <dbReference type="Proteomes" id="UP001596958"/>
    </source>
</evidence>
<dbReference type="InterPro" id="IPR009057">
    <property type="entry name" value="Homeodomain-like_sf"/>
</dbReference>
<dbReference type="Proteomes" id="UP001596958">
    <property type="component" value="Unassembled WGS sequence"/>
</dbReference>
<dbReference type="PRINTS" id="PR00032">
    <property type="entry name" value="HTHARAC"/>
</dbReference>
<sequence length="171" mass="19230">MGDDLRTTLTLISTQLAAIIKSVNDEQLKAELESVLENALIVLDKVNDSNFAIVNELCCGDNGPTYDQELIERALKFVDDNLQNSSYSVMQLSKDMNMDRTGLYRKLVALTGHAPTMFIRSIRLKKAVMLLNQKRYSQAEIAEKIGFSNAAYFSKCFKEEYGVSPSNYQPD</sequence>
<dbReference type="RefSeq" id="WP_377102126.1">
    <property type="nucleotide sequence ID" value="NZ_JBHTHU010000021.1"/>
</dbReference>
<keyword evidence="6" id="KW-1185">Reference proteome</keyword>
<organism evidence="5 6">
    <name type="scientific">Mucilaginibacter calamicampi</name>
    <dbReference type="NCBI Taxonomy" id="1302352"/>
    <lineage>
        <taxon>Bacteria</taxon>
        <taxon>Pseudomonadati</taxon>
        <taxon>Bacteroidota</taxon>
        <taxon>Sphingobacteriia</taxon>
        <taxon>Sphingobacteriales</taxon>
        <taxon>Sphingobacteriaceae</taxon>
        <taxon>Mucilaginibacter</taxon>
    </lineage>
</organism>
<dbReference type="InterPro" id="IPR020449">
    <property type="entry name" value="Tscrpt_reg_AraC-type_HTH"/>
</dbReference>
<evidence type="ECO:0000313" key="5">
    <source>
        <dbReference type="EMBL" id="MFD0751828.1"/>
    </source>
</evidence>
<protein>
    <submittedName>
        <fullName evidence="5">Helix-turn-helix domain-containing protein</fullName>
    </submittedName>
</protein>
<dbReference type="SUPFAM" id="SSF46689">
    <property type="entry name" value="Homeodomain-like"/>
    <property type="match status" value="1"/>
</dbReference>
<reference evidence="6" key="1">
    <citation type="journal article" date="2019" name="Int. J. Syst. Evol. Microbiol.">
        <title>The Global Catalogue of Microorganisms (GCM) 10K type strain sequencing project: providing services to taxonomists for standard genome sequencing and annotation.</title>
        <authorList>
            <consortium name="The Broad Institute Genomics Platform"/>
            <consortium name="The Broad Institute Genome Sequencing Center for Infectious Disease"/>
            <person name="Wu L."/>
            <person name="Ma J."/>
        </authorList>
    </citation>
    <scope>NUCLEOTIDE SEQUENCE [LARGE SCALE GENOMIC DNA]</scope>
    <source>
        <strain evidence="6">CCUG 63418</strain>
    </source>
</reference>
<evidence type="ECO:0000259" key="4">
    <source>
        <dbReference type="PROSITE" id="PS01124"/>
    </source>
</evidence>
<keyword evidence="1" id="KW-0805">Transcription regulation</keyword>
<evidence type="ECO:0000256" key="2">
    <source>
        <dbReference type="ARBA" id="ARBA00023125"/>
    </source>
</evidence>
<keyword evidence="3" id="KW-0804">Transcription</keyword>
<dbReference type="PANTHER" id="PTHR43280">
    <property type="entry name" value="ARAC-FAMILY TRANSCRIPTIONAL REGULATOR"/>
    <property type="match status" value="1"/>
</dbReference>
<dbReference type="PANTHER" id="PTHR43280:SF2">
    <property type="entry name" value="HTH-TYPE TRANSCRIPTIONAL REGULATOR EXSA"/>
    <property type="match status" value="1"/>
</dbReference>
<dbReference type="Pfam" id="PF12833">
    <property type="entry name" value="HTH_18"/>
    <property type="match status" value="1"/>
</dbReference>